<evidence type="ECO:0000256" key="11">
    <source>
        <dbReference type="ARBA" id="ARBA00023235"/>
    </source>
</evidence>
<comment type="caution">
    <text evidence="18">The sequence shown here is derived from an EMBL/GenBank/DDBJ whole genome shotgun (WGS) entry which is preliminary data.</text>
</comment>
<protein>
    <recommendedName>
        <fullName evidence="5">DNA topoisomerase (ATP-hydrolyzing)</fullName>
        <ecNumber evidence="5">5.6.2.2</ecNumber>
    </recommendedName>
    <alternativeName>
        <fullName evidence="13">Meiotic recombination protein SPO11-3</fullName>
    </alternativeName>
</protein>
<dbReference type="GO" id="GO:0005524">
    <property type="term" value="F:ATP binding"/>
    <property type="evidence" value="ECO:0007669"/>
    <property type="project" value="InterPro"/>
</dbReference>
<dbReference type="FunFam" id="3.40.1360.10:FF:000003">
    <property type="entry name" value="DNA topoisomerase 6 subunit A"/>
    <property type="match status" value="1"/>
</dbReference>
<evidence type="ECO:0000256" key="12">
    <source>
        <dbReference type="ARBA" id="ARBA00023242"/>
    </source>
</evidence>
<sequence>MVRRRSVEDDTSSEEEEEEEVSSSDEEDEDSDFSPLEATTRKGKKITKAAPELSIARSHTAATLTSSASKKKSPSQSRSLGKKEGKRGGGHGTVPRKSAAARTGTTSPGTLAGRKRRKLEREEDDEEEGKEEDEAKEVYDEDEEEDDDDEPEGKRRGGSTRRRTGKNPRKTKGLNVTGVGNSKVDKVLEEVRQLMLRSRRDDAPNPTLADLGITTVREVSDMAPEGVLFEIEKTILAAAGMILRGEGFSYQVPTRSATNQLYIAELDRIVLSDKVATRAFLNPREVRKTAITTRIMQLVHEVLSKGIHITKRDMFYTDVKLFRDQKDSDVVLDDVACMLGCTRSCLNVVASEKGLVVGRVQFEEDGDFIDCTRMGVGGKAIPPYVDKIARIQSDAKFILLVEKEAAYMRLAEDRFYNKYPCIVITAKGQPDVATRLFLKKLKTELHIPVLGLVDSDPYGLKILSVYMTGSKNMSYDSASLTTSDIKWLGVRPSDLDKYGIPPQCRLDMTDHDMRTGRQLLQEDFIQKNPEWVKELQLMLKMKKKAEIQALSAFGFQYITEDYLPRKLEKGDWI</sequence>
<dbReference type="PANTHER" id="PTHR10848">
    <property type="entry name" value="MEIOTIC RECOMBINATION PROTEIN SPO11"/>
    <property type="match status" value="1"/>
</dbReference>
<feature type="domain" description="Spo11/DNA topoisomerase VI subunit A N-terminal" evidence="16">
    <location>
        <begin position="287"/>
        <end position="348"/>
    </location>
</feature>
<evidence type="ECO:0000256" key="13">
    <source>
        <dbReference type="ARBA" id="ARBA00082656"/>
    </source>
</evidence>
<proteinExistence type="inferred from homology"/>
<keyword evidence="11 14" id="KW-0413">Isomerase</keyword>
<feature type="active site" description="O-(5'-phospho-DNA)-tyrosine intermediate" evidence="14">
    <location>
        <position position="316"/>
    </location>
</feature>
<organism evidence="18 19">
    <name type="scientific">Nannochloropsis salina CCMP1776</name>
    <dbReference type="NCBI Taxonomy" id="1027361"/>
    <lineage>
        <taxon>Eukaryota</taxon>
        <taxon>Sar</taxon>
        <taxon>Stramenopiles</taxon>
        <taxon>Ochrophyta</taxon>
        <taxon>Eustigmatophyceae</taxon>
        <taxon>Eustigmatales</taxon>
        <taxon>Monodopsidaceae</taxon>
        <taxon>Microchloropsis</taxon>
        <taxon>Microchloropsis salina</taxon>
    </lineage>
</organism>
<evidence type="ECO:0000256" key="2">
    <source>
        <dbReference type="ARBA" id="ARBA00001946"/>
    </source>
</evidence>
<dbReference type="AlphaFoldDB" id="A0A4D9D7D3"/>
<evidence type="ECO:0000256" key="5">
    <source>
        <dbReference type="ARBA" id="ARBA00012895"/>
    </source>
</evidence>
<dbReference type="HAMAP" id="MF_00132">
    <property type="entry name" value="Top6A"/>
    <property type="match status" value="1"/>
</dbReference>
<keyword evidence="6" id="KW-0479">Metal-binding</keyword>
<dbReference type="GO" id="GO:0006265">
    <property type="term" value="P:DNA topological change"/>
    <property type="evidence" value="ECO:0007669"/>
    <property type="project" value="InterPro"/>
</dbReference>
<dbReference type="PRINTS" id="PR01550">
    <property type="entry name" value="TOP6AFAMILY"/>
</dbReference>
<dbReference type="InterPro" id="IPR004085">
    <property type="entry name" value="TopoVI_A"/>
</dbReference>
<feature type="compositionally biased region" description="Acidic residues" evidence="15">
    <location>
        <begin position="122"/>
        <end position="151"/>
    </location>
</feature>
<dbReference type="EC" id="5.6.2.2" evidence="5"/>
<keyword evidence="12" id="KW-0539">Nucleus</keyword>
<feature type="compositionally biased region" description="Low complexity" evidence="15">
    <location>
        <begin position="58"/>
        <end position="79"/>
    </location>
</feature>
<evidence type="ECO:0000256" key="14">
    <source>
        <dbReference type="PROSITE-ProRule" id="PRU01385"/>
    </source>
</evidence>
<evidence type="ECO:0000256" key="8">
    <source>
        <dbReference type="ARBA" id="ARBA00022842"/>
    </source>
</evidence>
<reference evidence="18 19" key="1">
    <citation type="submission" date="2019-01" db="EMBL/GenBank/DDBJ databases">
        <title>Nuclear Genome Assembly of the Microalgal Biofuel strain Nannochloropsis salina CCMP1776.</title>
        <authorList>
            <person name="Hovde B."/>
        </authorList>
    </citation>
    <scope>NUCLEOTIDE SEQUENCE [LARGE SCALE GENOMIC DNA]</scope>
    <source>
        <strain evidence="18 19">CCMP1776</strain>
    </source>
</reference>
<evidence type="ECO:0000313" key="19">
    <source>
        <dbReference type="Proteomes" id="UP000355283"/>
    </source>
</evidence>
<keyword evidence="7" id="KW-0547">Nucleotide-binding</keyword>
<feature type="domain" description="Topoisomerase 6 subunit A/Spo11 TOPRIM" evidence="17">
    <location>
        <begin position="397"/>
        <end position="567"/>
    </location>
</feature>
<dbReference type="Gene3D" id="1.10.10.10">
    <property type="entry name" value="Winged helix-like DNA-binding domain superfamily/Winged helix DNA-binding domain"/>
    <property type="match status" value="1"/>
</dbReference>
<name>A0A4D9D7D3_9STRA</name>
<dbReference type="InterPro" id="IPR036078">
    <property type="entry name" value="Spo11/TopoVI_A_sf"/>
</dbReference>
<dbReference type="Proteomes" id="UP000355283">
    <property type="component" value="Unassembled WGS sequence"/>
</dbReference>
<dbReference type="FunFam" id="1.10.10.10:FF:000387">
    <property type="entry name" value="DNA topoisomerase 6 subunit A"/>
    <property type="match status" value="1"/>
</dbReference>
<dbReference type="GO" id="GO:0003677">
    <property type="term" value="F:DNA binding"/>
    <property type="evidence" value="ECO:0007669"/>
    <property type="project" value="UniProtKB-UniRule"/>
</dbReference>
<comment type="catalytic activity">
    <reaction evidence="1 14">
        <text>ATP-dependent breakage, passage and rejoining of double-stranded DNA.</text>
        <dbReference type="EC" id="5.6.2.2"/>
    </reaction>
</comment>
<evidence type="ECO:0000259" key="16">
    <source>
        <dbReference type="Pfam" id="PF04406"/>
    </source>
</evidence>
<comment type="subcellular location">
    <subcellularLocation>
        <location evidence="3">Nucleus</location>
    </subcellularLocation>
</comment>
<keyword evidence="8" id="KW-0460">Magnesium</keyword>
<feature type="compositionally biased region" description="Acidic residues" evidence="15">
    <location>
        <begin position="9"/>
        <end position="32"/>
    </location>
</feature>
<evidence type="ECO:0000256" key="15">
    <source>
        <dbReference type="SAM" id="MobiDB-lite"/>
    </source>
</evidence>
<evidence type="ECO:0000256" key="9">
    <source>
        <dbReference type="ARBA" id="ARBA00023029"/>
    </source>
</evidence>
<dbReference type="InterPro" id="IPR013049">
    <property type="entry name" value="Spo11/TopoVI_A_N"/>
</dbReference>
<evidence type="ECO:0000259" key="17">
    <source>
        <dbReference type="Pfam" id="PF21180"/>
    </source>
</evidence>
<keyword evidence="10 14" id="KW-0238">DNA-binding</keyword>
<dbReference type="Pfam" id="PF21180">
    <property type="entry name" value="TOP6A-Spo11_Toprim"/>
    <property type="match status" value="1"/>
</dbReference>
<evidence type="ECO:0000256" key="7">
    <source>
        <dbReference type="ARBA" id="ARBA00022741"/>
    </source>
</evidence>
<dbReference type="GO" id="GO:0042138">
    <property type="term" value="P:meiotic DNA double-strand break formation"/>
    <property type="evidence" value="ECO:0007669"/>
    <property type="project" value="TreeGrafter"/>
</dbReference>
<dbReference type="InterPro" id="IPR034136">
    <property type="entry name" value="TOPRIM_Topo6A/Spo11"/>
</dbReference>
<dbReference type="GO" id="GO:0007131">
    <property type="term" value="P:reciprocal meiotic recombination"/>
    <property type="evidence" value="ECO:0007669"/>
    <property type="project" value="TreeGrafter"/>
</dbReference>
<dbReference type="EMBL" id="SDOX01000009">
    <property type="protein sequence ID" value="TFJ86287.1"/>
    <property type="molecule type" value="Genomic_DNA"/>
</dbReference>
<dbReference type="PROSITE" id="PS52041">
    <property type="entry name" value="TOPO_IIB"/>
    <property type="match status" value="1"/>
</dbReference>
<evidence type="ECO:0000256" key="4">
    <source>
        <dbReference type="ARBA" id="ARBA00006559"/>
    </source>
</evidence>
<keyword evidence="19" id="KW-1185">Reference proteome</keyword>
<gene>
    <name evidence="18" type="ORF">NSK_002495</name>
</gene>
<dbReference type="PRINTS" id="PR01552">
    <property type="entry name" value="TPISMRASE6A"/>
</dbReference>
<accession>A0A4D9D7D3</accession>
<dbReference type="PANTHER" id="PTHR10848:SF4">
    <property type="entry name" value="DNA TOPOISOMERASE 6 SUBUNIT A"/>
    <property type="match status" value="1"/>
</dbReference>
<dbReference type="OrthoDB" id="5377392at2759"/>
<comment type="cofactor">
    <cofactor evidence="2">
        <name>Mg(2+)</name>
        <dbReference type="ChEBI" id="CHEBI:18420"/>
    </cofactor>
</comment>
<dbReference type="CDD" id="cd00223">
    <property type="entry name" value="TOPRIM_TopoIIB_SPO"/>
    <property type="match status" value="1"/>
</dbReference>
<dbReference type="InterPro" id="IPR036388">
    <property type="entry name" value="WH-like_DNA-bd_sf"/>
</dbReference>
<dbReference type="Gene3D" id="3.40.1360.10">
    <property type="match status" value="1"/>
</dbReference>
<feature type="region of interest" description="Disordered" evidence="15">
    <location>
        <begin position="1"/>
        <end position="178"/>
    </location>
</feature>
<dbReference type="GO" id="GO:0003918">
    <property type="term" value="F:DNA topoisomerase type II (double strand cut, ATP-hydrolyzing) activity"/>
    <property type="evidence" value="ECO:0007669"/>
    <property type="project" value="UniProtKB-UniRule"/>
</dbReference>
<dbReference type="GO" id="GO:0000706">
    <property type="term" value="P:meiotic DNA double-strand break processing"/>
    <property type="evidence" value="ECO:0007669"/>
    <property type="project" value="TreeGrafter"/>
</dbReference>
<comment type="similarity">
    <text evidence="4 14">Belongs to the TOP6A family.</text>
</comment>
<keyword evidence="9 14" id="KW-0799">Topoisomerase</keyword>
<evidence type="ECO:0000256" key="3">
    <source>
        <dbReference type="ARBA" id="ARBA00004123"/>
    </source>
</evidence>
<dbReference type="GO" id="GO:0046872">
    <property type="term" value="F:metal ion binding"/>
    <property type="evidence" value="ECO:0007669"/>
    <property type="project" value="UniProtKB-KW"/>
</dbReference>
<dbReference type="SUPFAM" id="SSF56726">
    <property type="entry name" value="DNA topoisomerase IV, alpha subunit"/>
    <property type="match status" value="1"/>
</dbReference>
<evidence type="ECO:0000256" key="10">
    <source>
        <dbReference type="ARBA" id="ARBA00023125"/>
    </source>
</evidence>
<dbReference type="InterPro" id="IPR002815">
    <property type="entry name" value="Spo11/TopoVI_A"/>
</dbReference>
<dbReference type="GO" id="GO:0000228">
    <property type="term" value="C:nuclear chromosome"/>
    <property type="evidence" value="ECO:0007669"/>
    <property type="project" value="TreeGrafter"/>
</dbReference>
<dbReference type="Pfam" id="PF04406">
    <property type="entry name" value="TP6A_N"/>
    <property type="match status" value="1"/>
</dbReference>
<evidence type="ECO:0000313" key="18">
    <source>
        <dbReference type="EMBL" id="TFJ86287.1"/>
    </source>
</evidence>
<feature type="compositionally biased region" description="Basic residues" evidence="15">
    <location>
        <begin position="156"/>
        <end position="172"/>
    </location>
</feature>
<evidence type="ECO:0000256" key="1">
    <source>
        <dbReference type="ARBA" id="ARBA00000185"/>
    </source>
</evidence>
<evidence type="ECO:0000256" key="6">
    <source>
        <dbReference type="ARBA" id="ARBA00022723"/>
    </source>
</evidence>